<reference evidence="5" key="1">
    <citation type="submission" date="2022-10" db="EMBL/GenBank/DDBJ databases">
        <title>Complete genome sequence of Schlegelella aquatica LMG 23380.</title>
        <authorList>
            <person name="Musilova J."/>
            <person name="Kourilova X."/>
            <person name="Bezdicek M."/>
            <person name="Hermankova K."/>
            <person name="Obruca S."/>
            <person name="Sedlar K."/>
        </authorList>
    </citation>
    <scope>NUCLEOTIDE SEQUENCE</scope>
    <source>
        <strain evidence="5">LMG 23380</strain>
    </source>
</reference>
<dbReference type="SUPFAM" id="SSF54631">
    <property type="entry name" value="CBS-domain pair"/>
    <property type="match status" value="1"/>
</dbReference>
<evidence type="ECO:0000256" key="3">
    <source>
        <dbReference type="SAM" id="MobiDB-lite"/>
    </source>
</evidence>
<feature type="domain" description="CBS" evidence="4">
    <location>
        <begin position="75"/>
        <end position="132"/>
    </location>
</feature>
<evidence type="ECO:0000256" key="2">
    <source>
        <dbReference type="PROSITE-ProRule" id="PRU00703"/>
    </source>
</evidence>
<feature type="region of interest" description="Disordered" evidence="3">
    <location>
        <begin position="138"/>
        <end position="157"/>
    </location>
</feature>
<keyword evidence="2" id="KW-0129">CBS domain</keyword>
<sequence length="173" mass="18525">MSIDSIAQRDVVVIDAHATLEEAAQLMRDRHIGSLVVTRGDAGEAQMVGIVTDRDLALRVVADGVDPQSPVEDVCSDSVVAVLDTASMAEAAQAMHEAGVRRLVLVDRDRRLRGIVTLDDLIASYAEQLGDLAGALDRGREQEAEADTDAGQPLGPVLVPSDIATTWRRMMEP</sequence>
<gene>
    <name evidence="5" type="ORF">OMP39_07750</name>
</gene>
<evidence type="ECO:0000313" key="5">
    <source>
        <dbReference type="EMBL" id="UZD53602.1"/>
    </source>
</evidence>
<proteinExistence type="predicted"/>
<dbReference type="Pfam" id="PF00571">
    <property type="entry name" value="CBS"/>
    <property type="match status" value="2"/>
</dbReference>
<dbReference type="InterPro" id="IPR051462">
    <property type="entry name" value="CBS_domain-containing"/>
</dbReference>
<evidence type="ECO:0000313" key="6">
    <source>
        <dbReference type="Proteomes" id="UP001163266"/>
    </source>
</evidence>
<dbReference type="PANTHER" id="PTHR48108">
    <property type="entry name" value="CBS DOMAIN-CONTAINING PROTEIN CBSX2, CHLOROPLASTIC"/>
    <property type="match status" value="1"/>
</dbReference>
<dbReference type="Proteomes" id="UP001163266">
    <property type="component" value="Chromosome"/>
</dbReference>
<dbReference type="InterPro" id="IPR046342">
    <property type="entry name" value="CBS_dom_sf"/>
</dbReference>
<dbReference type="EMBL" id="CP110257">
    <property type="protein sequence ID" value="UZD53602.1"/>
    <property type="molecule type" value="Genomic_DNA"/>
</dbReference>
<feature type="domain" description="CBS" evidence="4">
    <location>
        <begin position="7"/>
        <end position="67"/>
    </location>
</feature>
<dbReference type="RefSeq" id="WP_264891185.1">
    <property type="nucleotide sequence ID" value="NZ_CP110257.1"/>
</dbReference>
<dbReference type="SMART" id="SM00116">
    <property type="entry name" value="CBS"/>
    <property type="match status" value="2"/>
</dbReference>
<evidence type="ECO:0000259" key="4">
    <source>
        <dbReference type="PROSITE" id="PS51371"/>
    </source>
</evidence>
<protein>
    <submittedName>
        <fullName evidence="5">CBS domain-containing protein</fullName>
    </submittedName>
</protein>
<keyword evidence="6" id="KW-1185">Reference proteome</keyword>
<organism evidence="5 6">
    <name type="scientific">Caldimonas aquatica</name>
    <dbReference type="NCBI Taxonomy" id="376175"/>
    <lineage>
        <taxon>Bacteria</taxon>
        <taxon>Pseudomonadati</taxon>
        <taxon>Pseudomonadota</taxon>
        <taxon>Betaproteobacteria</taxon>
        <taxon>Burkholderiales</taxon>
        <taxon>Sphaerotilaceae</taxon>
        <taxon>Caldimonas</taxon>
    </lineage>
</organism>
<dbReference type="InterPro" id="IPR000644">
    <property type="entry name" value="CBS_dom"/>
</dbReference>
<keyword evidence="1" id="KW-0677">Repeat</keyword>
<dbReference type="PANTHER" id="PTHR48108:SF34">
    <property type="entry name" value="CBS DOMAIN-CONTAINING PROTEIN YHCV"/>
    <property type="match status" value="1"/>
</dbReference>
<accession>A0ABY6MQ62</accession>
<evidence type="ECO:0000256" key="1">
    <source>
        <dbReference type="ARBA" id="ARBA00022737"/>
    </source>
</evidence>
<name>A0ABY6MQ62_9BURK</name>
<dbReference type="Gene3D" id="3.10.580.10">
    <property type="entry name" value="CBS-domain"/>
    <property type="match status" value="1"/>
</dbReference>
<dbReference type="PROSITE" id="PS51371">
    <property type="entry name" value="CBS"/>
    <property type="match status" value="2"/>
</dbReference>